<comment type="caution">
    <text evidence="6">The sequence shown here is derived from an EMBL/GenBank/DDBJ whole genome shotgun (WGS) entry which is preliminary data.</text>
</comment>
<dbReference type="AlphaFoldDB" id="G5KCF1"/>
<evidence type="ECO:0000259" key="5">
    <source>
        <dbReference type="PROSITE" id="PS50893"/>
    </source>
</evidence>
<dbReference type="InterPro" id="IPR003439">
    <property type="entry name" value="ABC_transporter-like_ATP-bd"/>
</dbReference>
<dbReference type="SMART" id="SM00382">
    <property type="entry name" value="AAA"/>
    <property type="match status" value="1"/>
</dbReference>
<comment type="similarity">
    <text evidence="1">Belongs to the ABC transporter superfamily.</text>
</comment>
<dbReference type="EMBL" id="AEUZ02000001">
    <property type="protein sequence ID" value="EHJ57037.1"/>
    <property type="molecule type" value="Genomic_DNA"/>
</dbReference>
<dbReference type="Gene3D" id="3.40.50.300">
    <property type="entry name" value="P-loop containing nucleotide triphosphate hydrolases"/>
    <property type="match status" value="1"/>
</dbReference>
<keyword evidence="3" id="KW-0547">Nucleotide-binding</keyword>
<dbReference type="InterPro" id="IPR027417">
    <property type="entry name" value="P-loop_NTPase"/>
</dbReference>
<dbReference type="GO" id="GO:0005524">
    <property type="term" value="F:ATP binding"/>
    <property type="evidence" value="ECO:0007669"/>
    <property type="project" value="UniProtKB-KW"/>
</dbReference>
<dbReference type="InterPro" id="IPR050153">
    <property type="entry name" value="Metal_Ion_Import_ABC"/>
</dbReference>
<protein>
    <submittedName>
        <fullName evidence="6">ABC transporter, ATP-binding protein</fullName>
    </submittedName>
</protein>
<keyword evidence="2" id="KW-0813">Transport</keyword>
<dbReference type="InterPro" id="IPR017871">
    <property type="entry name" value="ABC_transporter-like_CS"/>
</dbReference>
<dbReference type="FunFam" id="3.40.50.300:FF:000134">
    <property type="entry name" value="Iron-enterobactin ABC transporter ATP-binding protein"/>
    <property type="match status" value="1"/>
</dbReference>
<keyword evidence="4 6" id="KW-0067">ATP-binding</keyword>
<evidence type="ECO:0000256" key="2">
    <source>
        <dbReference type="ARBA" id="ARBA00022448"/>
    </source>
</evidence>
<organism evidence="6 7">
    <name type="scientific">Streptococcus urinalis 2285-97</name>
    <dbReference type="NCBI Taxonomy" id="764291"/>
    <lineage>
        <taxon>Bacteria</taxon>
        <taxon>Bacillati</taxon>
        <taxon>Bacillota</taxon>
        <taxon>Bacilli</taxon>
        <taxon>Lactobacillales</taxon>
        <taxon>Streptococcaceae</taxon>
        <taxon>Streptococcus</taxon>
    </lineage>
</organism>
<dbReference type="PROSITE" id="PS50893">
    <property type="entry name" value="ABC_TRANSPORTER_2"/>
    <property type="match status" value="1"/>
</dbReference>
<dbReference type="eggNOG" id="COG1121">
    <property type="taxonomic scope" value="Bacteria"/>
</dbReference>
<accession>G5KCF1</accession>
<dbReference type="STRING" id="764291.STRUR_1689"/>
<dbReference type="PANTHER" id="PTHR42734">
    <property type="entry name" value="METAL TRANSPORT SYSTEM ATP-BINDING PROTEIN TM_0124-RELATED"/>
    <property type="match status" value="1"/>
</dbReference>
<dbReference type="SUPFAM" id="SSF52540">
    <property type="entry name" value="P-loop containing nucleoside triphosphate hydrolases"/>
    <property type="match status" value="1"/>
</dbReference>
<dbReference type="GO" id="GO:0016887">
    <property type="term" value="F:ATP hydrolysis activity"/>
    <property type="evidence" value="ECO:0007669"/>
    <property type="project" value="InterPro"/>
</dbReference>
<dbReference type="PANTHER" id="PTHR42734:SF5">
    <property type="entry name" value="IRON TRANSPORT SYSTEM ATP-BINDING PROTEIN HI_0361-RELATED"/>
    <property type="match status" value="1"/>
</dbReference>
<keyword evidence="7" id="KW-1185">Reference proteome</keyword>
<sequence>MIETKHLSVAYDDENVLEDISVKIDEPAIIGLIGPNGAGKSTFLKALMQLIDYSGVIHINGKQNQTLKHEVAYVEQRSQIDMNFPITVKECVALGTYAKLGLFKGPKKKEYEKVKKVLQKVGLEGFESRPIKALSGGQFQRMLVARCLIQEASLIFLDEPFVGIDSVSESIIMSLLKELKKEGKTILIVHHDLNKVEDYFDKIMLLNKTLIAYGPVETIFTKHQLEKAYGRHRLIERD</sequence>
<reference evidence="6 7" key="1">
    <citation type="journal article" date="2014" name="Int. J. Syst. Evol. Microbiol.">
        <title>Phylogenomics and the dynamic genome evolution of the genus Streptococcus.</title>
        <authorList>
            <consortium name="The Broad Institute Genome Sequencing Platform"/>
            <person name="Richards V.P."/>
            <person name="Palmer S.R."/>
            <person name="Pavinski Bitar P.D."/>
            <person name="Qin X."/>
            <person name="Weinstock G.M."/>
            <person name="Highlander S.K."/>
            <person name="Town C.D."/>
            <person name="Burne R.A."/>
            <person name="Stanhope M.J."/>
        </authorList>
    </citation>
    <scope>NUCLEOTIDE SEQUENCE [LARGE SCALE GENOMIC DNA]</scope>
    <source>
        <strain evidence="6 7">2285-97</strain>
    </source>
</reference>
<proteinExistence type="inferred from homology"/>
<evidence type="ECO:0000313" key="6">
    <source>
        <dbReference type="EMBL" id="EHJ57037.1"/>
    </source>
</evidence>
<dbReference type="CDD" id="cd03235">
    <property type="entry name" value="ABC_Metallic_Cations"/>
    <property type="match status" value="1"/>
</dbReference>
<feature type="domain" description="ABC transporter" evidence="5">
    <location>
        <begin position="2"/>
        <end position="233"/>
    </location>
</feature>
<dbReference type="Pfam" id="PF00005">
    <property type="entry name" value="ABC_tran"/>
    <property type="match status" value="1"/>
</dbReference>
<dbReference type="InterPro" id="IPR003593">
    <property type="entry name" value="AAA+_ATPase"/>
</dbReference>
<evidence type="ECO:0000256" key="4">
    <source>
        <dbReference type="ARBA" id="ARBA00022840"/>
    </source>
</evidence>
<evidence type="ECO:0000256" key="3">
    <source>
        <dbReference type="ARBA" id="ARBA00022741"/>
    </source>
</evidence>
<dbReference type="PROSITE" id="PS00211">
    <property type="entry name" value="ABC_TRANSPORTER_1"/>
    <property type="match status" value="1"/>
</dbReference>
<dbReference type="Proteomes" id="UP000005388">
    <property type="component" value="Unassembled WGS sequence"/>
</dbReference>
<gene>
    <name evidence="6" type="ORF">STRUR_1689</name>
</gene>
<dbReference type="RefSeq" id="WP_006739768.1">
    <property type="nucleotide sequence ID" value="NZ_AEUZ02000001.1"/>
</dbReference>
<evidence type="ECO:0000313" key="7">
    <source>
        <dbReference type="Proteomes" id="UP000005388"/>
    </source>
</evidence>
<evidence type="ECO:0000256" key="1">
    <source>
        <dbReference type="ARBA" id="ARBA00005417"/>
    </source>
</evidence>
<name>G5KCF1_9STRE</name>